<dbReference type="EMBL" id="CP034465">
    <property type="protein sequence ID" value="AZP04488.1"/>
    <property type="molecule type" value="Genomic_DNA"/>
</dbReference>
<dbReference type="InterPro" id="IPR006976">
    <property type="entry name" value="VanZ-like"/>
</dbReference>
<reference evidence="4" key="1">
    <citation type="submission" date="2018-12" db="EMBL/GenBank/DDBJ databases">
        <title>Complete genome sequencing of Jeotgalibaca sp. H21T32.</title>
        <authorList>
            <person name="Bae J.-W."/>
            <person name="Lee S.-Y."/>
        </authorList>
    </citation>
    <scope>NUCLEOTIDE SEQUENCE [LARGE SCALE GENOMIC DNA]</scope>
    <source>
        <strain evidence="4">H21T32</strain>
    </source>
</reference>
<evidence type="ECO:0000313" key="4">
    <source>
        <dbReference type="Proteomes" id="UP000273326"/>
    </source>
</evidence>
<evidence type="ECO:0000259" key="2">
    <source>
        <dbReference type="Pfam" id="PF04892"/>
    </source>
</evidence>
<dbReference type="KEGG" id="jeh:EJN90_07505"/>
<dbReference type="OrthoDB" id="291892at2"/>
<evidence type="ECO:0000313" key="3">
    <source>
        <dbReference type="EMBL" id="AZP04488.1"/>
    </source>
</evidence>
<organism evidence="3 4">
    <name type="scientific">Jeotgalibaca ciconiae</name>
    <dbReference type="NCBI Taxonomy" id="2496265"/>
    <lineage>
        <taxon>Bacteria</taxon>
        <taxon>Bacillati</taxon>
        <taxon>Bacillota</taxon>
        <taxon>Bacilli</taxon>
        <taxon>Lactobacillales</taxon>
        <taxon>Carnobacteriaceae</taxon>
        <taxon>Jeotgalibaca</taxon>
    </lineage>
</organism>
<keyword evidence="4" id="KW-1185">Reference proteome</keyword>
<name>A0A3S9HAU5_9LACT</name>
<evidence type="ECO:0000256" key="1">
    <source>
        <dbReference type="SAM" id="Phobius"/>
    </source>
</evidence>
<protein>
    <submittedName>
        <fullName evidence="3">VanZ family protein</fullName>
    </submittedName>
</protein>
<sequence>MQLKKWFSWGMVIAWMAVIFSFSAQQATDSGNLSGSILIFIMKVINFLLPTIEVNQSFLHLLIRKGAHFSVYLILGILTSNALRLNGVSGIKQFGFSLLICALYAMSDEFHQSFVPGRGPSLQDVLIDSSGATVGILLYQAFTQKFKRL</sequence>
<dbReference type="PIRSF" id="PIRSF019083">
    <property type="entry name" value="UCP019083_VanZ"/>
    <property type="match status" value="1"/>
</dbReference>
<accession>A0A3S9HAU5</accession>
<keyword evidence="1" id="KW-1133">Transmembrane helix</keyword>
<dbReference type="AlphaFoldDB" id="A0A3S9HAU5"/>
<keyword evidence="1" id="KW-0812">Transmembrane</keyword>
<proteinExistence type="predicted"/>
<dbReference type="RefSeq" id="WP_126109952.1">
    <property type="nucleotide sequence ID" value="NZ_CP034465.1"/>
</dbReference>
<feature type="transmembrane region" description="Helical" evidence="1">
    <location>
        <begin position="58"/>
        <end position="78"/>
    </location>
</feature>
<dbReference type="Pfam" id="PF04892">
    <property type="entry name" value="VanZ"/>
    <property type="match status" value="1"/>
</dbReference>
<keyword evidence="1" id="KW-0472">Membrane</keyword>
<dbReference type="Proteomes" id="UP000273326">
    <property type="component" value="Chromosome"/>
</dbReference>
<dbReference type="NCBIfam" id="NF037970">
    <property type="entry name" value="vanZ_1"/>
    <property type="match status" value="1"/>
</dbReference>
<feature type="transmembrane region" description="Helical" evidence="1">
    <location>
        <begin position="31"/>
        <end position="52"/>
    </location>
</feature>
<gene>
    <name evidence="3" type="ORF">EJN90_07505</name>
</gene>
<feature type="domain" description="VanZ-like" evidence="2">
    <location>
        <begin position="11"/>
        <end position="142"/>
    </location>
</feature>
<dbReference type="InterPro" id="IPR016747">
    <property type="entry name" value="Phosphotransbutyrylase"/>
</dbReference>
<feature type="transmembrane region" description="Helical" evidence="1">
    <location>
        <begin position="6"/>
        <end position="24"/>
    </location>
</feature>